<evidence type="ECO:0000313" key="2">
    <source>
        <dbReference type="Proteomes" id="UP001497700"/>
    </source>
</evidence>
<sequence length="382" mass="39535">MPPRNQAAWIPAAKTKPFQVGDAPYTPPGPGEIVVKNGAVAINPFDWVVQAIGPLLAGHIKYPFVLGTDVAGTVAEVGPGVERFRVGDRVFGCAIALLKESNGAAEGAFQLYTILREHMATLTPADVTDEQACVLGLGFGTAAYGLFHKDYLGLDLPRVPPPPTASAPGGRPRTVIVTGGASSVGSSAVQLAASAGYEVLSTSSPKNFEYVKSLGAAHVFDYNSKTLVQDLLGALEGRELAGAYAVGGGAAEACAAVMTQRRDPDVATAKRVALAGIPVAHEAVPSFFGARVIAGAVGLILKLAVQGLVTGVSVKFIQIGDMTQTQGVVQDIYADFLPRALAERQFVPAPPPLVVGKGLDKIEEAMTIQMKGVSAKKVVVSL</sequence>
<keyword evidence="2" id="KW-1185">Reference proteome</keyword>
<reference evidence="1 2" key="1">
    <citation type="journal article" date="2022" name="New Phytol.">
        <title>Ecological generalism drives hyperdiversity of secondary metabolite gene clusters in xylarialean endophytes.</title>
        <authorList>
            <person name="Franco M.E.E."/>
            <person name="Wisecaver J.H."/>
            <person name="Arnold A.E."/>
            <person name="Ju Y.M."/>
            <person name="Slot J.C."/>
            <person name="Ahrendt S."/>
            <person name="Moore L.P."/>
            <person name="Eastman K.E."/>
            <person name="Scott K."/>
            <person name="Konkel Z."/>
            <person name="Mondo S.J."/>
            <person name="Kuo A."/>
            <person name="Hayes R.D."/>
            <person name="Haridas S."/>
            <person name="Andreopoulos B."/>
            <person name="Riley R."/>
            <person name="LaButti K."/>
            <person name="Pangilinan J."/>
            <person name="Lipzen A."/>
            <person name="Amirebrahimi M."/>
            <person name="Yan J."/>
            <person name="Adam C."/>
            <person name="Keymanesh K."/>
            <person name="Ng V."/>
            <person name="Louie K."/>
            <person name="Northen T."/>
            <person name="Drula E."/>
            <person name="Henrissat B."/>
            <person name="Hsieh H.M."/>
            <person name="Youens-Clark K."/>
            <person name="Lutzoni F."/>
            <person name="Miadlikowska J."/>
            <person name="Eastwood D.C."/>
            <person name="Hamelin R.C."/>
            <person name="Grigoriev I.V."/>
            <person name="U'Ren J.M."/>
        </authorList>
    </citation>
    <scope>NUCLEOTIDE SEQUENCE [LARGE SCALE GENOMIC DNA]</scope>
    <source>
        <strain evidence="1 2">CBS 119005</strain>
    </source>
</reference>
<gene>
    <name evidence="1" type="ORF">F4820DRAFT_297617</name>
</gene>
<protein>
    <submittedName>
        <fullName evidence="1">Zinc-binding oxidoreductase</fullName>
    </submittedName>
</protein>
<proteinExistence type="predicted"/>
<dbReference type="EMBL" id="MU393472">
    <property type="protein sequence ID" value="KAI4865410.1"/>
    <property type="molecule type" value="Genomic_DNA"/>
</dbReference>
<evidence type="ECO:0000313" key="1">
    <source>
        <dbReference type="EMBL" id="KAI4865410.1"/>
    </source>
</evidence>
<accession>A0ACB9Z2L1</accession>
<dbReference type="Proteomes" id="UP001497700">
    <property type="component" value="Unassembled WGS sequence"/>
</dbReference>
<comment type="caution">
    <text evidence="1">The sequence shown here is derived from an EMBL/GenBank/DDBJ whole genome shotgun (WGS) entry which is preliminary data.</text>
</comment>
<organism evidence="1 2">
    <name type="scientific">Hypoxylon rubiginosum</name>
    <dbReference type="NCBI Taxonomy" id="110542"/>
    <lineage>
        <taxon>Eukaryota</taxon>
        <taxon>Fungi</taxon>
        <taxon>Dikarya</taxon>
        <taxon>Ascomycota</taxon>
        <taxon>Pezizomycotina</taxon>
        <taxon>Sordariomycetes</taxon>
        <taxon>Xylariomycetidae</taxon>
        <taxon>Xylariales</taxon>
        <taxon>Hypoxylaceae</taxon>
        <taxon>Hypoxylon</taxon>
    </lineage>
</organism>
<name>A0ACB9Z2L1_9PEZI</name>